<gene>
    <name evidence="7" type="ORF">LQ567_22900</name>
</gene>
<evidence type="ECO:0000256" key="4">
    <source>
        <dbReference type="ARBA" id="ARBA00023163"/>
    </source>
</evidence>
<dbReference type="Pfam" id="PF04542">
    <property type="entry name" value="Sigma70_r2"/>
    <property type="match status" value="1"/>
</dbReference>
<dbReference type="InterPro" id="IPR013249">
    <property type="entry name" value="RNA_pol_sigma70_r4_t2"/>
</dbReference>
<dbReference type="Gene3D" id="1.10.1740.10">
    <property type="match status" value="1"/>
</dbReference>
<protein>
    <submittedName>
        <fullName evidence="7">Sigma-70 family RNA polymerase sigma factor</fullName>
    </submittedName>
</protein>
<keyword evidence="8" id="KW-1185">Reference proteome</keyword>
<dbReference type="NCBIfam" id="TIGR02937">
    <property type="entry name" value="sigma70-ECF"/>
    <property type="match status" value="1"/>
</dbReference>
<dbReference type="InterPro" id="IPR039425">
    <property type="entry name" value="RNA_pol_sigma-70-like"/>
</dbReference>
<name>A0ABS8PX59_9BACT</name>
<dbReference type="Pfam" id="PF08281">
    <property type="entry name" value="Sigma70_r4_2"/>
    <property type="match status" value="1"/>
</dbReference>
<reference evidence="7 8" key="1">
    <citation type="submission" date="2021-11" db="EMBL/GenBank/DDBJ databases">
        <title>Genomic of Niabella pedocola.</title>
        <authorList>
            <person name="Wu T."/>
        </authorList>
    </citation>
    <scope>NUCLEOTIDE SEQUENCE [LARGE SCALE GENOMIC DNA]</scope>
    <source>
        <strain evidence="7 8">JCM 31011</strain>
    </source>
</reference>
<dbReference type="InterPro" id="IPR013324">
    <property type="entry name" value="RNA_pol_sigma_r3/r4-like"/>
</dbReference>
<dbReference type="InterPro" id="IPR013325">
    <property type="entry name" value="RNA_pol_sigma_r2"/>
</dbReference>
<evidence type="ECO:0000313" key="8">
    <source>
        <dbReference type="Proteomes" id="UP001199816"/>
    </source>
</evidence>
<dbReference type="PANTHER" id="PTHR43133">
    <property type="entry name" value="RNA POLYMERASE ECF-TYPE SIGMA FACTO"/>
    <property type="match status" value="1"/>
</dbReference>
<comment type="caution">
    <text evidence="7">The sequence shown here is derived from an EMBL/GenBank/DDBJ whole genome shotgun (WGS) entry which is preliminary data.</text>
</comment>
<dbReference type="SUPFAM" id="SSF88659">
    <property type="entry name" value="Sigma3 and sigma4 domains of RNA polymerase sigma factors"/>
    <property type="match status" value="1"/>
</dbReference>
<dbReference type="PANTHER" id="PTHR43133:SF46">
    <property type="entry name" value="RNA POLYMERASE SIGMA-70 FACTOR ECF SUBFAMILY"/>
    <property type="match status" value="1"/>
</dbReference>
<dbReference type="Gene3D" id="1.10.10.10">
    <property type="entry name" value="Winged helix-like DNA-binding domain superfamily/Winged helix DNA-binding domain"/>
    <property type="match status" value="1"/>
</dbReference>
<keyword evidence="4" id="KW-0804">Transcription</keyword>
<evidence type="ECO:0000259" key="6">
    <source>
        <dbReference type="Pfam" id="PF08281"/>
    </source>
</evidence>
<dbReference type="Proteomes" id="UP001199816">
    <property type="component" value="Unassembled WGS sequence"/>
</dbReference>
<feature type="domain" description="RNA polymerase sigma factor 70 region 4 type 2" evidence="6">
    <location>
        <begin position="118"/>
        <end position="166"/>
    </location>
</feature>
<dbReference type="InterPro" id="IPR007627">
    <property type="entry name" value="RNA_pol_sigma70_r2"/>
</dbReference>
<keyword evidence="3" id="KW-0731">Sigma factor</keyword>
<keyword evidence="2" id="KW-0805">Transcription regulation</keyword>
<dbReference type="RefSeq" id="WP_231008198.1">
    <property type="nucleotide sequence ID" value="NZ_JAJNEC010000007.1"/>
</dbReference>
<dbReference type="InterPro" id="IPR014284">
    <property type="entry name" value="RNA_pol_sigma-70_dom"/>
</dbReference>
<feature type="domain" description="RNA polymerase sigma-70 region 2" evidence="5">
    <location>
        <begin position="21"/>
        <end position="86"/>
    </location>
</feature>
<evidence type="ECO:0000313" key="7">
    <source>
        <dbReference type="EMBL" id="MCD2425651.1"/>
    </source>
</evidence>
<evidence type="ECO:0000256" key="1">
    <source>
        <dbReference type="ARBA" id="ARBA00010641"/>
    </source>
</evidence>
<dbReference type="EMBL" id="JAJNEC010000007">
    <property type="protein sequence ID" value="MCD2425651.1"/>
    <property type="molecule type" value="Genomic_DNA"/>
</dbReference>
<evidence type="ECO:0000259" key="5">
    <source>
        <dbReference type="Pfam" id="PF04542"/>
    </source>
</evidence>
<evidence type="ECO:0000256" key="3">
    <source>
        <dbReference type="ARBA" id="ARBA00023082"/>
    </source>
</evidence>
<dbReference type="InterPro" id="IPR036388">
    <property type="entry name" value="WH-like_DNA-bd_sf"/>
</dbReference>
<evidence type="ECO:0000256" key="2">
    <source>
        <dbReference type="ARBA" id="ARBA00023015"/>
    </source>
</evidence>
<comment type="similarity">
    <text evidence="1">Belongs to the sigma-70 factor family. ECF subfamily.</text>
</comment>
<sequence>MVSHELLRLVAAGDEKSFRVLFDKYRSRFYAVALKMTVSDVIAEEMVQDIFIKIWQKKEELTHIENLDAYFFTTLYRQVYKHYKKLALDRKLLKLISESPRFHNITEETLLLRESERLINEAVAKLPLQQQKVFKLSRQDGFSREQIAEKLHISPHTVRNHLADATKFIRTYLDKAALVYMLMIFNSIGK</sequence>
<dbReference type="SUPFAM" id="SSF88946">
    <property type="entry name" value="Sigma2 domain of RNA polymerase sigma factors"/>
    <property type="match status" value="1"/>
</dbReference>
<organism evidence="7 8">
    <name type="scientific">Niabella pedocola</name>
    <dbReference type="NCBI Taxonomy" id="1752077"/>
    <lineage>
        <taxon>Bacteria</taxon>
        <taxon>Pseudomonadati</taxon>
        <taxon>Bacteroidota</taxon>
        <taxon>Chitinophagia</taxon>
        <taxon>Chitinophagales</taxon>
        <taxon>Chitinophagaceae</taxon>
        <taxon>Niabella</taxon>
    </lineage>
</organism>
<proteinExistence type="inferred from homology"/>
<accession>A0ABS8PX59</accession>